<evidence type="ECO:0000313" key="1">
    <source>
        <dbReference type="EMBL" id="KAI6084468.1"/>
    </source>
</evidence>
<accession>A0ACC0CVQ6</accession>
<evidence type="ECO:0000313" key="2">
    <source>
        <dbReference type="Proteomes" id="UP001497680"/>
    </source>
</evidence>
<reference evidence="1 2" key="1">
    <citation type="journal article" date="2022" name="New Phytol.">
        <title>Ecological generalism drives hyperdiversity of secondary metabolite gene clusters in xylarialean endophytes.</title>
        <authorList>
            <person name="Franco M.E.E."/>
            <person name="Wisecaver J.H."/>
            <person name="Arnold A.E."/>
            <person name="Ju Y.M."/>
            <person name="Slot J.C."/>
            <person name="Ahrendt S."/>
            <person name="Moore L.P."/>
            <person name="Eastman K.E."/>
            <person name="Scott K."/>
            <person name="Konkel Z."/>
            <person name="Mondo S.J."/>
            <person name="Kuo A."/>
            <person name="Hayes R.D."/>
            <person name="Haridas S."/>
            <person name="Andreopoulos B."/>
            <person name="Riley R."/>
            <person name="LaButti K."/>
            <person name="Pangilinan J."/>
            <person name="Lipzen A."/>
            <person name="Amirebrahimi M."/>
            <person name="Yan J."/>
            <person name="Adam C."/>
            <person name="Keymanesh K."/>
            <person name="Ng V."/>
            <person name="Louie K."/>
            <person name="Northen T."/>
            <person name="Drula E."/>
            <person name="Henrissat B."/>
            <person name="Hsieh H.M."/>
            <person name="Youens-Clark K."/>
            <person name="Lutzoni F."/>
            <person name="Miadlikowska J."/>
            <person name="Eastwood D.C."/>
            <person name="Hamelin R.C."/>
            <person name="Grigoriev I.V."/>
            <person name="U'Ren J.M."/>
        </authorList>
    </citation>
    <scope>NUCLEOTIDE SEQUENCE [LARGE SCALE GENOMIC DNA]</scope>
    <source>
        <strain evidence="1 2">ER1909</strain>
    </source>
</reference>
<comment type="caution">
    <text evidence="1">The sequence shown here is derived from an EMBL/GenBank/DDBJ whole genome shotgun (WGS) entry which is preliminary data.</text>
</comment>
<organism evidence="1 2">
    <name type="scientific">Hypoxylon rubiginosum</name>
    <dbReference type="NCBI Taxonomy" id="110542"/>
    <lineage>
        <taxon>Eukaryota</taxon>
        <taxon>Fungi</taxon>
        <taxon>Dikarya</taxon>
        <taxon>Ascomycota</taxon>
        <taxon>Pezizomycotina</taxon>
        <taxon>Sordariomycetes</taxon>
        <taxon>Xylariomycetidae</taxon>
        <taxon>Xylariales</taxon>
        <taxon>Hypoxylaceae</taxon>
        <taxon>Hypoxylon</taxon>
    </lineage>
</organism>
<keyword evidence="2" id="KW-1185">Reference proteome</keyword>
<gene>
    <name evidence="1" type="ORF">F4821DRAFT_242909</name>
</gene>
<dbReference type="EMBL" id="MU394337">
    <property type="protein sequence ID" value="KAI6084468.1"/>
    <property type="molecule type" value="Genomic_DNA"/>
</dbReference>
<name>A0ACC0CVQ6_9PEZI</name>
<dbReference type="Proteomes" id="UP001497680">
    <property type="component" value="Unassembled WGS sequence"/>
</dbReference>
<protein>
    <submittedName>
        <fullName evidence="1">PLAC8-domain-containing protein</fullName>
    </submittedName>
</protein>
<proteinExistence type="predicted"/>
<sequence>MDTNEKFVYIGPDYPHSNPQSTPQSNPQSPPHQSTPQATPQSDIKSIPQSNYHSPPPMDQHIQSNAPQYHSQPPMGQHIPPTAYGQQGGEWQADLCSCSPCTSCLLAWCLPCLLLGQTSERIRDPSMQTADMMNSDCMIHGLINCFTGCGWIYGMLKRSEIRERYNITGSGFDDCCVSYWCPCCALIQQDNEVKIRQRNAQPIAHGYQSQPGMQMPAPTYQPQH</sequence>